<evidence type="ECO:0000313" key="1">
    <source>
        <dbReference type="EMBL" id="MEF2156382.1"/>
    </source>
</evidence>
<accession>A0ABU7V3H4</accession>
<dbReference type="PROSITE" id="PS51257">
    <property type="entry name" value="PROKAR_LIPOPROTEIN"/>
    <property type="match status" value="1"/>
</dbReference>
<dbReference type="Proteomes" id="UP001356170">
    <property type="component" value="Unassembled WGS sequence"/>
</dbReference>
<proteinExistence type="predicted"/>
<keyword evidence="2" id="KW-1185">Reference proteome</keyword>
<dbReference type="RefSeq" id="WP_331704174.1">
    <property type="nucleotide sequence ID" value="NZ_JAZHBO010000002.1"/>
</dbReference>
<organism evidence="1 2">
    <name type="scientific">Aquilutibacter rugosus</name>
    <dbReference type="NCBI Taxonomy" id="3115820"/>
    <lineage>
        <taxon>Bacteria</taxon>
        <taxon>Pseudomonadati</taxon>
        <taxon>Pseudomonadota</taxon>
        <taxon>Gammaproteobacteria</taxon>
        <taxon>Lysobacterales</taxon>
        <taxon>Lysobacteraceae</taxon>
        <taxon>Aquilutibacter</taxon>
    </lineage>
</organism>
<evidence type="ECO:0008006" key="3">
    <source>
        <dbReference type="Google" id="ProtNLM"/>
    </source>
</evidence>
<protein>
    <recommendedName>
        <fullName evidence="3">Late embryogenesis abundant protein</fullName>
    </recommendedName>
</protein>
<dbReference type="SUPFAM" id="SSF117070">
    <property type="entry name" value="LEA14-like"/>
    <property type="match status" value="1"/>
</dbReference>
<gene>
    <name evidence="1" type="ORF">V3390_09130</name>
</gene>
<dbReference type="EMBL" id="JAZHBO010000002">
    <property type="protein sequence ID" value="MEF2156382.1"/>
    <property type="molecule type" value="Genomic_DNA"/>
</dbReference>
<comment type="caution">
    <text evidence="1">The sequence shown here is derived from an EMBL/GenBank/DDBJ whole genome shotgun (WGS) entry which is preliminary data.</text>
</comment>
<sequence length="156" mass="16623">MRIALLAATAAIAMLTSCSTGPVRRVSEPAASLQQLQVRPDGNWSVDLRLHNYSSIPMQFKRVQLQMSVDGQPAANLDTVANLQIGPESPDLIKLTVTPTLAGKIAVADSLTRKVIFNFRLQGTVMAAPEKAGERSFKINSTGSLSPAPGLDGVLR</sequence>
<dbReference type="Gene3D" id="2.60.40.1820">
    <property type="match status" value="1"/>
</dbReference>
<reference evidence="1 2" key="1">
    <citation type="submission" date="2024-01" db="EMBL/GenBank/DDBJ databases">
        <title>Novel species of the genus Luteimonas isolated from rivers.</title>
        <authorList>
            <person name="Lu H."/>
        </authorList>
    </citation>
    <scope>NUCLEOTIDE SEQUENCE [LARGE SCALE GENOMIC DNA]</scope>
    <source>
        <strain evidence="1 2">FXH3W</strain>
    </source>
</reference>
<evidence type="ECO:0000313" key="2">
    <source>
        <dbReference type="Proteomes" id="UP001356170"/>
    </source>
</evidence>
<name>A0ABU7V3H4_9GAMM</name>